<dbReference type="InterPro" id="IPR048130">
    <property type="entry name" value="T6SS_ExIF-like"/>
</dbReference>
<feature type="transmembrane region" description="Helical" evidence="1">
    <location>
        <begin position="143"/>
        <end position="166"/>
    </location>
</feature>
<reference evidence="2 4" key="1">
    <citation type="submission" date="2017-05" db="EMBL/GenBank/DDBJ databases">
        <authorList>
            <person name="Blom J."/>
        </authorList>
    </citation>
    <scope>NUCLEOTIDE SEQUENCE [LARGE SCALE GENOMIC DNA]</scope>
    <source>
        <strain evidence="2">PD885</strain>
    </source>
</reference>
<dbReference type="NCBIfam" id="NF041560">
    <property type="entry name" value="T6SS_Burk_ExIF"/>
    <property type="match status" value="1"/>
</dbReference>
<gene>
    <name evidence="3" type="ORF">PD5205_03128</name>
    <name evidence="2" type="ORF">PD885_00867</name>
</gene>
<evidence type="ECO:0000313" key="2">
    <source>
        <dbReference type="EMBL" id="SMQ98126.1"/>
    </source>
</evidence>
<evidence type="ECO:0000256" key="1">
    <source>
        <dbReference type="SAM" id="Phobius"/>
    </source>
</evidence>
<dbReference type="OrthoDB" id="6047239at2"/>
<dbReference type="eggNOG" id="COG3677">
    <property type="taxonomic scope" value="Bacteria"/>
</dbReference>
<dbReference type="AlphaFoldDB" id="A0A1Y6H4R9"/>
<keyword evidence="1" id="KW-1133">Transmembrane helix</keyword>
<name>A0A1Y6H4R9_9XANT</name>
<evidence type="ECO:0000313" key="4">
    <source>
        <dbReference type="Proteomes" id="UP000195877"/>
    </source>
</evidence>
<protein>
    <submittedName>
        <fullName evidence="3">ISXo2 transposase</fullName>
    </submittedName>
</protein>
<feature type="transmembrane region" description="Helical" evidence="1">
    <location>
        <begin position="178"/>
        <end position="197"/>
    </location>
</feature>
<accession>A0A1Y6H4R9</accession>
<evidence type="ECO:0000313" key="5">
    <source>
        <dbReference type="Proteomes" id="UP000195953"/>
    </source>
</evidence>
<dbReference type="RefSeq" id="WP_040762589.1">
    <property type="nucleotide sequence ID" value="NZ_CP016830.1"/>
</dbReference>
<organism evidence="3 5">
    <name type="scientific">Xanthomonas fragariae</name>
    <dbReference type="NCBI Taxonomy" id="48664"/>
    <lineage>
        <taxon>Bacteria</taxon>
        <taxon>Pseudomonadati</taxon>
        <taxon>Pseudomonadota</taxon>
        <taxon>Gammaproteobacteria</taxon>
        <taxon>Lysobacterales</taxon>
        <taxon>Lysobacteraceae</taxon>
        <taxon>Xanthomonas</taxon>
    </lineage>
</organism>
<proteinExistence type="predicted"/>
<reference evidence="3 5" key="2">
    <citation type="submission" date="2017-05" db="EMBL/GenBank/DDBJ databases">
        <authorList>
            <person name="Song R."/>
            <person name="Chenine A.L."/>
            <person name="Ruprecht R.M."/>
        </authorList>
    </citation>
    <scope>NUCLEOTIDE SEQUENCE [LARGE SCALE GENOMIC DNA]</scope>
    <source>
        <strain evidence="3">PD5205</strain>
    </source>
</reference>
<keyword evidence="1" id="KW-0812">Transmembrane</keyword>
<dbReference type="EMBL" id="LT853882">
    <property type="protein sequence ID" value="SMQ98126.1"/>
    <property type="molecule type" value="Genomic_DNA"/>
</dbReference>
<evidence type="ECO:0000313" key="3">
    <source>
        <dbReference type="EMBL" id="SMR04410.1"/>
    </source>
</evidence>
<keyword evidence="1" id="KW-0472">Membrane</keyword>
<dbReference type="Proteomes" id="UP000195953">
    <property type="component" value="Chromosome 1"/>
</dbReference>
<dbReference type="GeneID" id="61893296"/>
<dbReference type="Proteomes" id="UP000195877">
    <property type="component" value="Chromosome 1"/>
</dbReference>
<keyword evidence="4" id="KW-1185">Reference proteome</keyword>
<dbReference type="EMBL" id="LT853885">
    <property type="protein sequence ID" value="SMR04410.1"/>
    <property type="molecule type" value="Genomic_DNA"/>
</dbReference>
<sequence length="250" mass="27322">MNSLSTNAEARVLRGKLRNLVLEDTTIETFISQSDQAGMASAGVMAAALGLSGQAAGMVAMSMEEIREPVVKATFTVDDQPVEALLWNFPYYEGTQVDVVVDGVTESGANIGFAVISPEEGTGVFYPHVSAGRKAHRWNVLKWSIIGGGGAFIFGFLVGAFLFFFAGGARGEFLIKSVLYLVLGCLIFFLISLVIGFRMGRRFGVFVSMAERIFTALGWNRVEHIDLRKITKEKRKPTDPPALGDTFFRY</sequence>
<dbReference type="STRING" id="48664.BER92_15195"/>